<evidence type="ECO:0000256" key="1">
    <source>
        <dbReference type="SAM" id="Phobius"/>
    </source>
</evidence>
<protein>
    <submittedName>
        <fullName evidence="2">Uncharacterized protein</fullName>
    </submittedName>
</protein>
<keyword evidence="1" id="KW-0472">Membrane</keyword>
<evidence type="ECO:0000313" key="2">
    <source>
        <dbReference type="EnsemblMetazoa" id="XP_022661046"/>
    </source>
</evidence>
<reference evidence="2" key="1">
    <citation type="submission" date="2021-01" db="UniProtKB">
        <authorList>
            <consortium name="EnsemblMetazoa"/>
        </authorList>
    </citation>
    <scope>IDENTIFICATION</scope>
</reference>
<dbReference type="GeneID" id="111250296"/>
<dbReference type="EnsemblMetazoa" id="XM_022805311">
    <property type="protein sequence ID" value="XP_022661046"/>
    <property type="gene ID" value="LOC111250296"/>
</dbReference>
<accession>A0A7M7K388</accession>
<dbReference type="KEGG" id="vde:111250296"/>
<proteinExistence type="predicted"/>
<dbReference type="InParanoid" id="A0A7M7K388"/>
<keyword evidence="1" id="KW-1133">Transmembrane helix</keyword>
<organism evidence="2 3">
    <name type="scientific">Varroa destructor</name>
    <name type="common">Honeybee mite</name>
    <dbReference type="NCBI Taxonomy" id="109461"/>
    <lineage>
        <taxon>Eukaryota</taxon>
        <taxon>Metazoa</taxon>
        <taxon>Ecdysozoa</taxon>
        <taxon>Arthropoda</taxon>
        <taxon>Chelicerata</taxon>
        <taxon>Arachnida</taxon>
        <taxon>Acari</taxon>
        <taxon>Parasitiformes</taxon>
        <taxon>Mesostigmata</taxon>
        <taxon>Gamasina</taxon>
        <taxon>Dermanyssoidea</taxon>
        <taxon>Varroidae</taxon>
        <taxon>Varroa</taxon>
    </lineage>
</organism>
<keyword evidence="1" id="KW-0812">Transmembrane</keyword>
<evidence type="ECO:0000313" key="3">
    <source>
        <dbReference type="Proteomes" id="UP000594260"/>
    </source>
</evidence>
<sequence>MARVLLCDEELAIENQRTKELKSKRAFIDKRHALFVSVAIITFIIILPILIQLVHRNTQVTSPVSSIIILRGEGQTTGVSLDDPLILTERPPTPVTTIMISSTAQTTRRLLNAVNNKKIMPLPTNTDKQHILKNDNSHWMNSSPLENWKAFLNVIELATNLPPKLEPSHRFVIDEHRHLYLEMHDGEYCTAVLSFPEAFVKPRSESNNLKQHSTHSNDELFAKSYRKLPFNLTVTSDLYLLNLKIISDNCEGLPVIPIRQIKALPPGKIFLDLVT</sequence>
<dbReference type="RefSeq" id="XP_022661046.1">
    <property type="nucleotide sequence ID" value="XM_022805311.1"/>
</dbReference>
<dbReference type="Proteomes" id="UP000594260">
    <property type="component" value="Unplaced"/>
</dbReference>
<feature type="transmembrane region" description="Helical" evidence="1">
    <location>
        <begin position="33"/>
        <end position="54"/>
    </location>
</feature>
<keyword evidence="3" id="KW-1185">Reference proteome</keyword>
<dbReference type="AlphaFoldDB" id="A0A7M7K388"/>
<name>A0A7M7K388_VARDE</name>